<reference evidence="12" key="1">
    <citation type="submission" date="2020-12" db="EMBL/GenBank/DDBJ databases">
        <title>Metabolic potential, ecology and presence of endohyphal bacteria is reflected in genomic diversity of Mucoromycotina.</title>
        <authorList>
            <person name="Muszewska A."/>
            <person name="Okrasinska A."/>
            <person name="Steczkiewicz K."/>
            <person name="Drgas O."/>
            <person name="Orlowska M."/>
            <person name="Perlinska-Lenart U."/>
            <person name="Aleksandrzak-Piekarczyk T."/>
            <person name="Szatraj K."/>
            <person name="Zielenkiewicz U."/>
            <person name="Pilsyk S."/>
            <person name="Malc E."/>
            <person name="Mieczkowski P."/>
            <person name="Kruszewska J.S."/>
            <person name="Biernat P."/>
            <person name="Pawlowska J."/>
        </authorList>
    </citation>
    <scope>NUCLEOTIDE SEQUENCE</scope>
    <source>
        <strain evidence="12">WA0000017839</strain>
    </source>
</reference>
<dbReference type="InterPro" id="IPR006615">
    <property type="entry name" value="Pept_C19_DUSP"/>
</dbReference>
<evidence type="ECO:0000313" key="13">
    <source>
        <dbReference type="Proteomes" id="UP000603453"/>
    </source>
</evidence>
<dbReference type="InterPro" id="IPR018200">
    <property type="entry name" value="USP_CS"/>
</dbReference>
<feature type="region of interest" description="Disordered" evidence="9">
    <location>
        <begin position="1200"/>
        <end position="1222"/>
    </location>
</feature>
<keyword evidence="6" id="KW-0378">Hydrolase</keyword>
<dbReference type="SUPFAM" id="SSF143791">
    <property type="entry name" value="DUSP-like"/>
    <property type="match status" value="1"/>
</dbReference>
<comment type="similarity">
    <text evidence="2">Belongs to the peptidase C19 family.</text>
</comment>
<dbReference type="EMBL" id="JAEPRD010000270">
    <property type="protein sequence ID" value="KAG2192741.1"/>
    <property type="molecule type" value="Genomic_DNA"/>
</dbReference>
<dbReference type="AlphaFoldDB" id="A0A8H7UNM3"/>
<evidence type="ECO:0000256" key="8">
    <source>
        <dbReference type="SAM" id="Coils"/>
    </source>
</evidence>
<feature type="compositionally biased region" description="Low complexity" evidence="9">
    <location>
        <begin position="264"/>
        <end position="278"/>
    </location>
</feature>
<evidence type="ECO:0000259" key="10">
    <source>
        <dbReference type="PROSITE" id="PS50235"/>
    </source>
</evidence>
<dbReference type="PROSITE" id="PS51283">
    <property type="entry name" value="DUSP"/>
    <property type="match status" value="1"/>
</dbReference>
<evidence type="ECO:0000256" key="4">
    <source>
        <dbReference type="ARBA" id="ARBA00022670"/>
    </source>
</evidence>
<dbReference type="Proteomes" id="UP000603453">
    <property type="component" value="Unassembled WGS sequence"/>
</dbReference>
<proteinExistence type="inferred from homology"/>
<sequence>MSDSDVEKSPVSTKRAREASFGEDGDNDATIIDAKDQVKMITQLQEQYLKDGETWCLLSKVWYNRWKQYCSRLNSPQPDARKLGEQTNPGPVDNISLYKNGRLAEDLVYNTTVFGVPLCAWNELVEWYGTTADSSDPIERQVINSSDGLIVEIYPPRFRLYSIENNDTSFISNLDRCPVITLSESSLVYDFISAVKDAFDLTQDTEIQAWILKETPSTTLNMPVHQLGQAHLIETDDKEATLSRSGEFDVAVEIKDKSTDKYPSDSLTRQSDSSSVSSTSSVFANGFNNLTTSSTTTSPPPSKKKPTRGLCGLQNLGNTCFMNSALQCLSNTPQLTKYFLAETYKEDLNPDNPLGMRGEIAEAFGHLIAKLWSGTSTTVYPREFKNTIGRFNSSFTGYQQHDTQELLASLLDGLHEDLNRIIKKPYIELPDFAGMEDKEIAARSWDYHRARNDSIIVDLFQGQFKSRLICEECKNVSVTFDPFMYLSLPVPYKKQLKTSIIYVPYDPSKQLQRVVITLDKDASIAQFQKEVAKIMSVPEPNNLLVVEMYNHKIYKVFPQYEPVAMITSGDIIYVYELPGPVPPMPKRQMYNYHRSLSDKEEEEVPVDENQLIVFPVYCATIADTTSYENYSQFGDPIVLAVPYKDANKPELLYHLVSQHIERYTQFKLFEEVNEKPMIKELVDEDADQIDHEVAKNYPDKPLSDDDLSTMKQEEIDEEEFKRIDSDDEPPEYDSTMKEDMEIDVQPQLIHTAAAVTPAGGKKIEPMSNLFAMKIVSDPRTYGRDSGALLPTSQTWGSYIDLAERVQLEEAQRDEYNKQQEEVSENDTEMEESVIIPATMDDDETVEDAAALFAAPTQEEGEAEDCDSTGNASYHRSENNQSDDDSDDNFLNHIPTVTTAPSAPPALPAQPKRKVTCPPNTIIRQGEGIVLAWTIKKAKQLFGTKSDKVCTDGWKDVNDLGDPKLELDQGNQPKELTLFDCLNEFTKEEELSEEDLWYCPKCKAHQRASKKFDLWRMPEILVVHLKRFSHSRAVRDKIDIEIDFPTGELDLTDRVLSIEDQANVKDEDRLIYDLYAIDNHLGGIGGGHYTSFAQNFEDEEWYTFNDSSVYKMDVSQVKTHNAYLLFYRRRRPLTNDATRSVELIIQDAKNKQQAAEKKEEEECAFDMRDSAQMIGPQECVKPVIEELQPITETDVLTDIGEPTAALESEDELDDSIDEKINSL</sequence>
<comment type="caution">
    <text evidence="12">The sequence shown here is derived from an EMBL/GenBank/DDBJ whole genome shotgun (WGS) entry which is preliminary data.</text>
</comment>
<feature type="region of interest" description="Disordered" evidence="9">
    <location>
        <begin position="259"/>
        <end position="278"/>
    </location>
</feature>
<dbReference type="InterPro" id="IPR028889">
    <property type="entry name" value="USP"/>
</dbReference>
<dbReference type="InterPro" id="IPR035927">
    <property type="entry name" value="DUSP-like_sf"/>
</dbReference>
<feature type="domain" description="USP" evidence="10">
    <location>
        <begin position="311"/>
        <end position="1129"/>
    </location>
</feature>
<dbReference type="PROSITE" id="PS50235">
    <property type="entry name" value="USP_3"/>
    <property type="match status" value="1"/>
</dbReference>
<name>A0A8H7UNM3_9FUNG</name>
<dbReference type="GO" id="GO:0004843">
    <property type="term" value="F:cysteine-type deubiquitinase activity"/>
    <property type="evidence" value="ECO:0007669"/>
    <property type="project" value="UniProtKB-EC"/>
</dbReference>
<keyword evidence="13" id="KW-1185">Reference proteome</keyword>
<dbReference type="EC" id="3.4.19.12" evidence="3"/>
<evidence type="ECO:0000256" key="1">
    <source>
        <dbReference type="ARBA" id="ARBA00000707"/>
    </source>
</evidence>
<dbReference type="SMART" id="SM00695">
    <property type="entry name" value="DUSP"/>
    <property type="match status" value="1"/>
</dbReference>
<dbReference type="SUPFAM" id="SSF54001">
    <property type="entry name" value="Cysteine proteinases"/>
    <property type="match status" value="1"/>
</dbReference>
<dbReference type="Pfam" id="PF06337">
    <property type="entry name" value="DUSP"/>
    <property type="match status" value="1"/>
</dbReference>
<dbReference type="PROSITE" id="PS00973">
    <property type="entry name" value="USP_2"/>
    <property type="match status" value="1"/>
</dbReference>
<evidence type="ECO:0000256" key="5">
    <source>
        <dbReference type="ARBA" id="ARBA00022786"/>
    </source>
</evidence>
<dbReference type="OrthoDB" id="292964at2759"/>
<keyword evidence="5" id="KW-0833">Ubl conjugation pathway</keyword>
<keyword evidence="7" id="KW-0788">Thiol protease</keyword>
<dbReference type="InterPro" id="IPR001394">
    <property type="entry name" value="Peptidase_C19_UCH"/>
</dbReference>
<evidence type="ECO:0000256" key="3">
    <source>
        <dbReference type="ARBA" id="ARBA00012759"/>
    </source>
</evidence>
<evidence type="ECO:0000256" key="9">
    <source>
        <dbReference type="SAM" id="MobiDB-lite"/>
    </source>
</evidence>
<gene>
    <name evidence="12" type="ORF">INT47_011660</name>
</gene>
<dbReference type="PROSITE" id="PS00972">
    <property type="entry name" value="USP_1"/>
    <property type="match status" value="1"/>
</dbReference>
<feature type="region of interest" description="Disordered" evidence="9">
    <location>
        <begin position="1"/>
        <end position="28"/>
    </location>
</feature>
<feature type="compositionally biased region" description="Acidic residues" evidence="9">
    <location>
        <begin position="1206"/>
        <end position="1215"/>
    </location>
</feature>
<dbReference type="GO" id="GO:0006508">
    <property type="term" value="P:proteolysis"/>
    <property type="evidence" value="ECO:0007669"/>
    <property type="project" value="UniProtKB-KW"/>
</dbReference>
<dbReference type="GO" id="GO:0016579">
    <property type="term" value="P:protein deubiquitination"/>
    <property type="evidence" value="ECO:0007669"/>
    <property type="project" value="InterPro"/>
</dbReference>
<evidence type="ECO:0000313" key="12">
    <source>
        <dbReference type="EMBL" id="KAG2192741.1"/>
    </source>
</evidence>
<evidence type="ECO:0000256" key="7">
    <source>
        <dbReference type="ARBA" id="ARBA00022807"/>
    </source>
</evidence>
<dbReference type="Gene3D" id="3.30.2230.10">
    <property type="entry name" value="DUSP-like"/>
    <property type="match status" value="1"/>
</dbReference>
<dbReference type="PANTHER" id="PTHR21646:SF24">
    <property type="entry name" value="UBIQUITIN CARBOXYL-TERMINAL HYDROLASE"/>
    <property type="match status" value="1"/>
</dbReference>
<comment type="catalytic activity">
    <reaction evidence="1">
        <text>Thiol-dependent hydrolysis of ester, thioester, amide, peptide and isopeptide bonds formed by the C-terminal Gly of ubiquitin (a 76-residue protein attached to proteins as an intracellular targeting signal).</text>
        <dbReference type="EC" id="3.4.19.12"/>
    </reaction>
</comment>
<feature type="coiled-coil region" evidence="8">
    <location>
        <begin position="798"/>
        <end position="825"/>
    </location>
</feature>
<protein>
    <recommendedName>
        <fullName evidence="3">ubiquitinyl hydrolase 1</fullName>
        <ecNumber evidence="3">3.4.19.12</ecNumber>
    </recommendedName>
</protein>
<organism evidence="12 13">
    <name type="scientific">Mucor saturninus</name>
    <dbReference type="NCBI Taxonomy" id="64648"/>
    <lineage>
        <taxon>Eukaryota</taxon>
        <taxon>Fungi</taxon>
        <taxon>Fungi incertae sedis</taxon>
        <taxon>Mucoromycota</taxon>
        <taxon>Mucoromycotina</taxon>
        <taxon>Mucoromycetes</taxon>
        <taxon>Mucorales</taxon>
        <taxon>Mucorineae</taxon>
        <taxon>Mucoraceae</taxon>
        <taxon>Mucor</taxon>
    </lineage>
</organism>
<dbReference type="Gene3D" id="3.90.70.10">
    <property type="entry name" value="Cysteine proteinases"/>
    <property type="match status" value="2"/>
</dbReference>
<accession>A0A8H7UNM3</accession>
<evidence type="ECO:0000259" key="11">
    <source>
        <dbReference type="PROSITE" id="PS51283"/>
    </source>
</evidence>
<dbReference type="Pfam" id="PF00443">
    <property type="entry name" value="UCH"/>
    <property type="match status" value="1"/>
</dbReference>
<dbReference type="InterPro" id="IPR050185">
    <property type="entry name" value="Ub_carboxyl-term_hydrolase"/>
</dbReference>
<dbReference type="PANTHER" id="PTHR21646">
    <property type="entry name" value="UBIQUITIN CARBOXYL-TERMINAL HYDROLASE"/>
    <property type="match status" value="1"/>
</dbReference>
<evidence type="ECO:0000256" key="2">
    <source>
        <dbReference type="ARBA" id="ARBA00009085"/>
    </source>
</evidence>
<keyword evidence="8" id="KW-0175">Coiled coil</keyword>
<dbReference type="InterPro" id="IPR038765">
    <property type="entry name" value="Papain-like_cys_pep_sf"/>
</dbReference>
<feature type="domain" description="DUSP" evidence="11">
    <location>
        <begin position="29"/>
        <end position="143"/>
    </location>
</feature>
<dbReference type="CDD" id="cd02674">
    <property type="entry name" value="Peptidase_C19R"/>
    <property type="match status" value="1"/>
</dbReference>
<evidence type="ECO:0000256" key="6">
    <source>
        <dbReference type="ARBA" id="ARBA00022801"/>
    </source>
</evidence>
<feature type="region of interest" description="Disordered" evidence="9">
    <location>
        <begin position="853"/>
        <end position="916"/>
    </location>
</feature>
<keyword evidence="4" id="KW-0645">Protease</keyword>